<evidence type="ECO:0000313" key="5">
    <source>
        <dbReference type="Proteomes" id="UP000250434"/>
    </source>
</evidence>
<feature type="domain" description="DUF418" evidence="2">
    <location>
        <begin position="297"/>
        <end position="406"/>
    </location>
</feature>
<dbReference type="InterPro" id="IPR052529">
    <property type="entry name" value="Bact_Transport_Assoc"/>
</dbReference>
<feature type="transmembrane region" description="Helical" evidence="1">
    <location>
        <begin position="369"/>
        <end position="388"/>
    </location>
</feature>
<dbReference type="InterPro" id="IPR007349">
    <property type="entry name" value="DUF418"/>
</dbReference>
<dbReference type="Pfam" id="PF07786">
    <property type="entry name" value="HGSNAT_cat"/>
    <property type="match status" value="1"/>
</dbReference>
<dbReference type="EMBL" id="CP015163">
    <property type="protein sequence ID" value="AXB47161.1"/>
    <property type="molecule type" value="Genomic_DNA"/>
</dbReference>
<organism evidence="4 5">
    <name type="scientific">Amycolatopsis albispora</name>
    <dbReference type="NCBI Taxonomy" id="1804986"/>
    <lineage>
        <taxon>Bacteria</taxon>
        <taxon>Bacillati</taxon>
        <taxon>Actinomycetota</taxon>
        <taxon>Actinomycetes</taxon>
        <taxon>Pseudonocardiales</taxon>
        <taxon>Pseudonocardiaceae</taxon>
        <taxon>Amycolatopsis</taxon>
    </lineage>
</organism>
<dbReference type="KEGG" id="aab:A4R43_35840"/>
<accession>A0A344LGI7</accession>
<keyword evidence="1" id="KW-1133">Transmembrane helix</keyword>
<evidence type="ECO:0000256" key="1">
    <source>
        <dbReference type="SAM" id="Phobius"/>
    </source>
</evidence>
<feature type="transmembrane region" description="Helical" evidence="1">
    <location>
        <begin position="68"/>
        <end position="86"/>
    </location>
</feature>
<evidence type="ECO:0000259" key="3">
    <source>
        <dbReference type="Pfam" id="PF07786"/>
    </source>
</evidence>
<keyword evidence="5" id="KW-1185">Reference proteome</keyword>
<dbReference type="AlphaFoldDB" id="A0A344LGI7"/>
<dbReference type="Pfam" id="PF04235">
    <property type="entry name" value="DUF418"/>
    <property type="match status" value="1"/>
</dbReference>
<dbReference type="InterPro" id="IPR012429">
    <property type="entry name" value="HGSNAT_cat"/>
</dbReference>
<evidence type="ECO:0000313" key="4">
    <source>
        <dbReference type="EMBL" id="AXB47161.1"/>
    </source>
</evidence>
<feature type="domain" description="Heparan-alpha-glucosaminide N-acetyltransferase catalytic" evidence="3">
    <location>
        <begin position="28"/>
        <end position="194"/>
    </location>
</feature>
<feature type="transmembrane region" description="Helical" evidence="1">
    <location>
        <begin position="194"/>
        <end position="221"/>
    </location>
</feature>
<feature type="transmembrane region" description="Helical" evidence="1">
    <location>
        <begin position="148"/>
        <end position="166"/>
    </location>
</feature>
<dbReference type="PANTHER" id="PTHR30590">
    <property type="entry name" value="INNER MEMBRANE PROTEIN"/>
    <property type="match status" value="1"/>
</dbReference>
<evidence type="ECO:0000259" key="2">
    <source>
        <dbReference type="Pfam" id="PF04235"/>
    </source>
</evidence>
<feature type="transmembrane region" description="Helical" evidence="1">
    <location>
        <begin position="233"/>
        <end position="252"/>
    </location>
</feature>
<feature type="transmembrane region" description="Helical" evidence="1">
    <location>
        <begin position="342"/>
        <end position="363"/>
    </location>
</feature>
<proteinExistence type="predicted"/>
<name>A0A344LGI7_9PSEU</name>
<reference evidence="4 5" key="1">
    <citation type="submission" date="2016-04" db="EMBL/GenBank/DDBJ databases">
        <title>Complete genome sequence and analysis of deep-sea sediment isolate, Amycolatopsis sp. WP1.</title>
        <authorList>
            <person name="Wang H."/>
            <person name="Chen S."/>
            <person name="Wu Q."/>
        </authorList>
    </citation>
    <scope>NUCLEOTIDE SEQUENCE [LARGE SCALE GENOMIC DNA]</scope>
    <source>
        <strain evidence="4 5">WP1</strain>
    </source>
</reference>
<sequence length="417" mass="44737">MDGVTAAEARTGVLDEAQTLLPGTRTLRLTGVDVARGVAVLGMYAVHVGPHPAHGGLNLAFLPFEGRSAALFAVLAGVSIALMSGGEVPKTGRPWARVVLRLLTRAPLLIALGLFLTNLHTGYLIILAYYGACFVLAIPFLRLGIPALIAGAAFCATVMPFLSFAIRSHVAPRDLVLWIPDATIETFSTASFDYILQVLLLTGTFPAVSLMAYLFAGMAIGRMNLRSELVCRRLVAGGAITAAVAYTLSWLATDVLGGREEIYRSLIPAATAAGMSPAEFYELNVNQSFGTPPTTTLAWEFVANGHSYTPFDLVGCIGVSAVVIGGCMLLSRRWGRLLRPVADLGSIALTAYAGHFVAIWWFFREKDAFSLTHWLWFGGVALVFAVAWKKWIGRGPLEWVLHQASKWPGKLIPPGAP</sequence>
<feature type="transmembrane region" description="Helical" evidence="1">
    <location>
        <begin position="311"/>
        <end position="330"/>
    </location>
</feature>
<gene>
    <name evidence="4" type="ORF">A4R43_35840</name>
</gene>
<evidence type="ECO:0008006" key="6">
    <source>
        <dbReference type="Google" id="ProtNLM"/>
    </source>
</evidence>
<keyword evidence="1" id="KW-0472">Membrane</keyword>
<dbReference type="Proteomes" id="UP000250434">
    <property type="component" value="Chromosome"/>
</dbReference>
<keyword evidence="1" id="KW-0812">Transmembrane</keyword>
<dbReference type="PANTHER" id="PTHR30590:SF3">
    <property type="entry name" value="HYPOTHETICAL MEMBRANE SPANNING PROTEIN"/>
    <property type="match status" value="1"/>
</dbReference>
<protein>
    <recommendedName>
        <fullName evidence="6">Heparan-alpha-glucosaminide N-acetyltransferase catalytic domain-containing protein</fullName>
    </recommendedName>
</protein>